<organism evidence="2 3">
    <name type="scientific">Perkinsus chesapeaki</name>
    <name type="common">Clam parasite</name>
    <name type="synonym">Perkinsus andrewsi</name>
    <dbReference type="NCBI Taxonomy" id="330153"/>
    <lineage>
        <taxon>Eukaryota</taxon>
        <taxon>Sar</taxon>
        <taxon>Alveolata</taxon>
        <taxon>Perkinsozoa</taxon>
        <taxon>Perkinsea</taxon>
        <taxon>Perkinsida</taxon>
        <taxon>Perkinsidae</taxon>
        <taxon>Perkinsus</taxon>
    </lineage>
</organism>
<gene>
    <name evidence="2" type="ORF">FOL47_010819</name>
</gene>
<feature type="compositionally biased region" description="Polar residues" evidence="1">
    <location>
        <begin position="1"/>
        <end position="10"/>
    </location>
</feature>
<sequence length="334" mass="35891">MAQATVTQGLQPGLAQGSPAAMGAPQTEQSQYVTDASRSDLPPTSSESTRGPDQMAQSRQEAPSKETVPQAQDASAELAAAGTATVQMGNEVEPTKAASTVEANTNAAVQKASGAEASQGRSDAEAPLGGTSPTQTSIEKTGKPDDGGESELNSSPQLPPDEDPCAALFGKRGGAGKETPKRPDQRGGRSERRTVQNFQPRDDEALKGLVKSWEQYVHPRAREFFQTHDRLTESLMSIARSIQYTDDPILGGDSCVYWYGDVTKDIPEQAALRLVKPGEDTESVTYVNRLLAFIFATDESFEKLMRLPKEPFKMVCGDQLCVNLKHIGAEPSYR</sequence>
<feature type="region of interest" description="Disordered" evidence="1">
    <location>
        <begin position="1"/>
        <end position="203"/>
    </location>
</feature>
<dbReference type="OrthoDB" id="408098at2759"/>
<evidence type="ECO:0000313" key="3">
    <source>
        <dbReference type="Proteomes" id="UP000591131"/>
    </source>
</evidence>
<dbReference type="Proteomes" id="UP000591131">
    <property type="component" value="Unassembled WGS sequence"/>
</dbReference>
<keyword evidence="3" id="KW-1185">Reference proteome</keyword>
<evidence type="ECO:0000313" key="2">
    <source>
        <dbReference type="EMBL" id="KAF4652853.1"/>
    </source>
</evidence>
<feature type="compositionally biased region" description="Basic and acidic residues" evidence="1">
    <location>
        <begin position="178"/>
        <end position="203"/>
    </location>
</feature>
<protein>
    <submittedName>
        <fullName evidence="2">Uncharacterized protein</fullName>
    </submittedName>
</protein>
<comment type="caution">
    <text evidence="2">The sequence shown here is derived from an EMBL/GenBank/DDBJ whole genome shotgun (WGS) entry which is preliminary data.</text>
</comment>
<feature type="compositionally biased region" description="Low complexity" evidence="1">
    <location>
        <begin position="71"/>
        <end position="84"/>
    </location>
</feature>
<feature type="compositionally biased region" description="Polar residues" evidence="1">
    <location>
        <begin position="97"/>
        <end position="108"/>
    </location>
</feature>
<feature type="compositionally biased region" description="Polar residues" evidence="1">
    <location>
        <begin position="26"/>
        <end position="61"/>
    </location>
</feature>
<proteinExistence type="predicted"/>
<reference evidence="2 3" key="1">
    <citation type="submission" date="2020-04" db="EMBL/GenBank/DDBJ databases">
        <title>Perkinsus chesapeaki whole genome sequence.</title>
        <authorList>
            <person name="Bogema D.R."/>
        </authorList>
    </citation>
    <scope>NUCLEOTIDE SEQUENCE [LARGE SCALE GENOMIC DNA]</scope>
    <source>
        <strain evidence="2">ATCC PRA-425</strain>
    </source>
</reference>
<dbReference type="EMBL" id="JAAPAO010000877">
    <property type="protein sequence ID" value="KAF4652853.1"/>
    <property type="molecule type" value="Genomic_DNA"/>
</dbReference>
<evidence type="ECO:0000256" key="1">
    <source>
        <dbReference type="SAM" id="MobiDB-lite"/>
    </source>
</evidence>
<name>A0A7J6KZS8_PERCH</name>
<accession>A0A7J6KZS8</accession>
<dbReference type="AlphaFoldDB" id="A0A7J6KZS8"/>